<evidence type="ECO:0000313" key="2">
    <source>
        <dbReference type="EMBL" id="MCK0209737.1"/>
    </source>
</evidence>
<dbReference type="PANTHER" id="PTHR12110:SF53">
    <property type="entry name" value="BLR5974 PROTEIN"/>
    <property type="match status" value="1"/>
</dbReference>
<dbReference type="InterPro" id="IPR050312">
    <property type="entry name" value="IolE/XylAMocC-like"/>
</dbReference>
<keyword evidence="2" id="KW-0413">Isomerase</keyword>
<proteinExistence type="predicted"/>
<dbReference type="RefSeq" id="WP_247202235.1">
    <property type="nucleotide sequence ID" value="NZ_JALKCG010000008.1"/>
</dbReference>
<gene>
    <name evidence="2" type="ORF">MWN33_17015</name>
</gene>
<dbReference type="Gene3D" id="3.20.20.150">
    <property type="entry name" value="Divalent-metal-dependent TIM barrel enzymes"/>
    <property type="match status" value="1"/>
</dbReference>
<accession>A0ABT0DR29</accession>
<dbReference type="SUPFAM" id="SSF51658">
    <property type="entry name" value="Xylose isomerase-like"/>
    <property type="match status" value="1"/>
</dbReference>
<dbReference type="EMBL" id="JALKCG010000008">
    <property type="protein sequence ID" value="MCK0209737.1"/>
    <property type="molecule type" value="Genomic_DNA"/>
</dbReference>
<dbReference type="PANTHER" id="PTHR12110">
    <property type="entry name" value="HYDROXYPYRUVATE ISOMERASE"/>
    <property type="match status" value="1"/>
</dbReference>
<comment type="caution">
    <text evidence="2">The sequence shown here is derived from an EMBL/GenBank/DDBJ whole genome shotgun (WGS) entry which is preliminary data.</text>
</comment>
<sequence length="278" mass="30651">MARSDYVINLYSYTLNRTAQQAMTELADLGFNAFEFMMYPGHLWMPDMDAAARDGLRRFIEGRNLHIQSVNQPNIDINIAAAAPEMRDHSIAMMARMIECAGAFGARQVIIGPGKVNPLMPMAREALIGHFHRALDALVPLARKAGTQVLVENMPFAFLPDVEGLLAAVEDYGSDEVGILYDLANGAFIKEDIRAALTRCGDRLKLVHLSDTGTQVYKHDPIGHGTMDFGALIEDLAAIGWTERPVLEIIGISEQPSAEILDSIRRLEEVGWANRFAA</sequence>
<dbReference type="InterPro" id="IPR036237">
    <property type="entry name" value="Xyl_isomerase-like_sf"/>
</dbReference>
<dbReference type="GO" id="GO:0016853">
    <property type="term" value="F:isomerase activity"/>
    <property type="evidence" value="ECO:0007669"/>
    <property type="project" value="UniProtKB-KW"/>
</dbReference>
<reference evidence="3" key="1">
    <citation type="submission" date="2023-07" db="EMBL/GenBank/DDBJ databases">
        <title>Ancylobacter moscoviensis sp. nov., facultatively methylotrophic bacteria from activated sludge and the reclassification of Starkeya novella (Starkey 1934) Kelly et al. 2000 as Ancylobacter novellus comb. nov., Starkeya koreensis Im et al. 2006 as Ancylobacter koreensis comb.nov., Angulomicrobium tetraedrale Vasil'eva et al. 1986 as Ancylobacter tetraedralis comb. nov., Angulomicrobium amanitiforme Fritz et al. 2004 as Ancylobacter amanitiformis comb. nov. and Methylorhabdus multivorans Doronina et al. 1996 as Ancylobacter multivorans comb. nov. and emended description of the genus Ancylobacter.</title>
        <authorList>
            <person name="Doronina N."/>
            <person name="Chemodurova A."/>
            <person name="Grouzdev D."/>
            <person name="Koziaeva V."/>
            <person name="Shi W."/>
            <person name="Wu L."/>
            <person name="Kaparullina E."/>
        </authorList>
    </citation>
    <scope>NUCLEOTIDE SEQUENCE [LARGE SCALE GENOMIC DNA]</scope>
    <source>
        <strain evidence="3">Jip08</strain>
    </source>
</reference>
<organism evidence="2 3">
    <name type="scientific">Ancylobacter koreensis</name>
    <dbReference type="NCBI Taxonomy" id="266121"/>
    <lineage>
        <taxon>Bacteria</taxon>
        <taxon>Pseudomonadati</taxon>
        <taxon>Pseudomonadota</taxon>
        <taxon>Alphaproteobacteria</taxon>
        <taxon>Hyphomicrobiales</taxon>
        <taxon>Xanthobacteraceae</taxon>
        <taxon>Ancylobacter</taxon>
    </lineage>
</organism>
<evidence type="ECO:0000259" key="1">
    <source>
        <dbReference type="Pfam" id="PF01261"/>
    </source>
</evidence>
<feature type="domain" description="Xylose isomerase-like TIM barrel" evidence="1">
    <location>
        <begin position="25"/>
        <end position="268"/>
    </location>
</feature>
<dbReference type="Proteomes" id="UP001202867">
    <property type="component" value="Unassembled WGS sequence"/>
</dbReference>
<keyword evidence="3" id="KW-1185">Reference proteome</keyword>
<dbReference type="Pfam" id="PF01261">
    <property type="entry name" value="AP_endonuc_2"/>
    <property type="match status" value="1"/>
</dbReference>
<evidence type="ECO:0000313" key="3">
    <source>
        <dbReference type="Proteomes" id="UP001202867"/>
    </source>
</evidence>
<protein>
    <submittedName>
        <fullName evidence="2">Sugar phosphate isomerase/epimerase</fullName>
    </submittedName>
</protein>
<name>A0ABT0DR29_9HYPH</name>
<dbReference type="InterPro" id="IPR013022">
    <property type="entry name" value="Xyl_isomerase-like_TIM-brl"/>
</dbReference>